<sequence length="395" mass="43677">MLRLHNVTKRFEEKTALDGVTLEIAAGEFLVLVGPSGCGKSTLLRLLAGLEHPSHGEIWLDEVNITAASPRQRNFAMIFQNYALFPHLSVKDNITFGMRVRREPKAGWSARVAQVARMLELDELLERKPAKLSGGQRQRVAMARAIVRDPRLFLMDEPLSNLDARLRGDVRDSIMALHRQLCTATVYVTHDQIEAMSMADRIVVLDQGRVQQIGPPEYVYDRPANVFVAGFIGSPGMNILTLPCERGAIALGAQAYLLPAPAQQRDSVIVGIRPEHITDDLQGTRQLLCLPATVTQRELMGADYLLHISTPIGALRYCRKNRGDAPRVGDSLSIGFSPIDIHLFDAQTQRALYQETPHAFASDTALTGAHLYRLAHALRQRAGEGEHRLHVSGPG</sequence>
<dbReference type="PROSITE" id="PS00211">
    <property type="entry name" value="ABC_TRANSPORTER_1"/>
    <property type="match status" value="1"/>
</dbReference>
<evidence type="ECO:0000313" key="6">
    <source>
        <dbReference type="Proteomes" id="UP000019025"/>
    </source>
</evidence>
<keyword evidence="6" id="KW-1185">Reference proteome</keyword>
<dbReference type="FunFam" id="3.40.50.300:FF:000042">
    <property type="entry name" value="Maltose/maltodextrin ABC transporter, ATP-binding protein"/>
    <property type="match status" value="1"/>
</dbReference>
<accession>W0HMG1</accession>
<dbReference type="InterPro" id="IPR003439">
    <property type="entry name" value="ABC_transporter-like_ATP-bd"/>
</dbReference>
<evidence type="ECO:0000256" key="2">
    <source>
        <dbReference type="ARBA" id="ARBA00022741"/>
    </source>
</evidence>
<dbReference type="PANTHER" id="PTHR43875:SF1">
    <property type="entry name" value="OSMOPROTECTIVE COMPOUNDS UPTAKE ATP-BINDING PROTEIN GGTA"/>
    <property type="match status" value="1"/>
</dbReference>
<dbReference type="PANTHER" id="PTHR43875">
    <property type="entry name" value="MALTODEXTRIN IMPORT ATP-BINDING PROTEIN MSMX"/>
    <property type="match status" value="1"/>
</dbReference>
<dbReference type="Pfam" id="PF08402">
    <property type="entry name" value="TOBE_2"/>
    <property type="match status" value="1"/>
</dbReference>
<dbReference type="Gene3D" id="2.40.50.140">
    <property type="entry name" value="Nucleic acid-binding proteins"/>
    <property type="match status" value="1"/>
</dbReference>
<dbReference type="GO" id="GO:0005524">
    <property type="term" value="F:ATP binding"/>
    <property type="evidence" value="ECO:0007669"/>
    <property type="project" value="UniProtKB-KW"/>
</dbReference>
<dbReference type="InterPro" id="IPR047641">
    <property type="entry name" value="ABC_transpr_MalK/UgpC-like"/>
</dbReference>
<dbReference type="InterPro" id="IPR027417">
    <property type="entry name" value="P-loop_NTPase"/>
</dbReference>
<feature type="domain" description="ABC transporter" evidence="4">
    <location>
        <begin position="2"/>
        <end position="232"/>
    </location>
</feature>
<dbReference type="STRING" id="2342.SOPEG_1489"/>
<dbReference type="Gene3D" id="3.40.50.300">
    <property type="entry name" value="P-loop containing nucleotide triphosphate hydrolases"/>
    <property type="match status" value="1"/>
</dbReference>
<dbReference type="SMART" id="SM00382">
    <property type="entry name" value="AAA"/>
    <property type="match status" value="1"/>
</dbReference>
<dbReference type="InterPro" id="IPR013611">
    <property type="entry name" value="Transp-assoc_OB_typ2"/>
</dbReference>
<keyword evidence="1" id="KW-0813">Transport</keyword>
<dbReference type="Gene3D" id="2.40.50.100">
    <property type="match status" value="1"/>
</dbReference>
<dbReference type="InterPro" id="IPR015855">
    <property type="entry name" value="ABC_transpr_MalK-like"/>
</dbReference>
<dbReference type="InterPro" id="IPR003593">
    <property type="entry name" value="AAA+_ATPase"/>
</dbReference>
<gene>
    <name evidence="5" type="ORF">SOPEG_1489</name>
</gene>
<dbReference type="GO" id="GO:0016887">
    <property type="term" value="F:ATP hydrolysis activity"/>
    <property type="evidence" value="ECO:0007669"/>
    <property type="project" value="InterPro"/>
</dbReference>
<dbReference type="SUPFAM" id="SSF50331">
    <property type="entry name" value="MOP-like"/>
    <property type="match status" value="1"/>
</dbReference>
<keyword evidence="3 5" id="KW-0067">ATP-binding</keyword>
<dbReference type="PATRIC" id="fig|2342.5.peg.1564"/>
<dbReference type="PROSITE" id="PS50893">
    <property type="entry name" value="ABC_TRANSPORTER_2"/>
    <property type="match status" value="1"/>
</dbReference>
<dbReference type="Pfam" id="PF00005">
    <property type="entry name" value="ABC_tran"/>
    <property type="match status" value="1"/>
</dbReference>
<protein>
    <submittedName>
        <fullName evidence="5">Putative sugar ABC transporter ATP-binding protein</fullName>
    </submittedName>
</protein>
<dbReference type="InterPro" id="IPR012340">
    <property type="entry name" value="NA-bd_OB-fold"/>
</dbReference>
<proteinExistence type="predicted"/>
<evidence type="ECO:0000259" key="4">
    <source>
        <dbReference type="PROSITE" id="PS50893"/>
    </source>
</evidence>
<reference evidence="5 6" key="1">
    <citation type="journal article" date="2014" name="Genome Biol. Evol.">
        <title>Genome degeneration and adaptation in a nascent stage of symbiosis.</title>
        <authorList>
            <person name="Oakeson K.F."/>
            <person name="Gil R."/>
            <person name="Clayton A.L."/>
            <person name="Dunn D.M."/>
            <person name="von Niederhausern A.C."/>
            <person name="Hamil C."/>
            <person name="Aoyagi A."/>
            <person name="Duval B."/>
            <person name="Baca A."/>
            <person name="Silva F.J."/>
            <person name="Vallier A."/>
            <person name="Jackson D.G."/>
            <person name="Latorre A."/>
            <person name="Weiss R.B."/>
            <person name="Heddi A."/>
            <person name="Moya A."/>
            <person name="Dale C."/>
        </authorList>
    </citation>
    <scope>NUCLEOTIDE SEQUENCE [LARGE SCALE GENOMIC DNA]</scope>
    <source>
        <strain evidence="6">none</strain>
    </source>
</reference>
<dbReference type="GO" id="GO:0008643">
    <property type="term" value="P:carbohydrate transport"/>
    <property type="evidence" value="ECO:0007669"/>
    <property type="project" value="InterPro"/>
</dbReference>
<dbReference type="GO" id="GO:0055052">
    <property type="term" value="C:ATP-binding cassette (ABC) transporter complex, substrate-binding subunit-containing"/>
    <property type="evidence" value="ECO:0007669"/>
    <property type="project" value="TreeGrafter"/>
</dbReference>
<evidence type="ECO:0000313" key="5">
    <source>
        <dbReference type="EMBL" id="AHF73682.1"/>
    </source>
</evidence>
<dbReference type="AlphaFoldDB" id="W0HMG1"/>
<dbReference type="HOGENOM" id="CLU_000604_1_1_6"/>
<keyword evidence="2" id="KW-0547">Nucleotide-binding</keyword>
<evidence type="ECO:0000256" key="3">
    <source>
        <dbReference type="ARBA" id="ARBA00022840"/>
    </source>
</evidence>
<evidence type="ECO:0000256" key="1">
    <source>
        <dbReference type="ARBA" id="ARBA00022448"/>
    </source>
</evidence>
<dbReference type="EMBL" id="CP006568">
    <property type="protein sequence ID" value="AHF73682.1"/>
    <property type="molecule type" value="Genomic_DNA"/>
</dbReference>
<dbReference type="CDD" id="cd03301">
    <property type="entry name" value="ABC_MalK_N"/>
    <property type="match status" value="1"/>
</dbReference>
<dbReference type="GO" id="GO:0140359">
    <property type="term" value="F:ABC-type transporter activity"/>
    <property type="evidence" value="ECO:0007669"/>
    <property type="project" value="InterPro"/>
</dbReference>
<organism evidence="5 6">
    <name type="scientific">Candidatus Sodalis pierantonii str. SOPE</name>
    <dbReference type="NCBI Taxonomy" id="2342"/>
    <lineage>
        <taxon>Bacteria</taxon>
        <taxon>Pseudomonadati</taxon>
        <taxon>Pseudomonadota</taxon>
        <taxon>Gammaproteobacteria</taxon>
        <taxon>Enterobacterales</taxon>
        <taxon>Bruguierivoracaceae</taxon>
        <taxon>Sodalis</taxon>
    </lineage>
</organism>
<dbReference type="InterPro" id="IPR017871">
    <property type="entry name" value="ABC_transporter-like_CS"/>
</dbReference>
<dbReference type="InterPro" id="IPR008995">
    <property type="entry name" value="Mo/tungstate-bd_C_term_dom"/>
</dbReference>
<name>W0HMG1_9GAMM</name>
<dbReference type="Proteomes" id="UP000019025">
    <property type="component" value="Chromosome"/>
</dbReference>
<dbReference type="SUPFAM" id="SSF52540">
    <property type="entry name" value="P-loop containing nucleoside triphosphate hydrolases"/>
    <property type="match status" value="1"/>
</dbReference>
<dbReference type="KEGG" id="pes:SOPEG_1489"/>
<dbReference type="eggNOG" id="COG3842">
    <property type="taxonomic scope" value="Bacteria"/>
</dbReference>